<proteinExistence type="predicted"/>
<evidence type="ECO:0000256" key="1">
    <source>
        <dbReference type="SAM" id="MobiDB-lite"/>
    </source>
</evidence>
<evidence type="ECO:0000313" key="4">
    <source>
        <dbReference type="EMBL" id="MCY0965738.1"/>
    </source>
</evidence>
<evidence type="ECO:0000259" key="3">
    <source>
        <dbReference type="Pfam" id="PF00775"/>
    </source>
</evidence>
<dbReference type="Gene3D" id="2.60.130.10">
    <property type="entry name" value="Aromatic compound dioxygenase"/>
    <property type="match status" value="1"/>
</dbReference>
<keyword evidence="2" id="KW-0732">Signal</keyword>
<name>A0A9X3IU24_9GAMM</name>
<dbReference type="RefSeq" id="WP_283173950.1">
    <property type="nucleotide sequence ID" value="NZ_JAPNOA010000028.1"/>
</dbReference>
<keyword evidence="4" id="KW-0223">Dioxygenase</keyword>
<dbReference type="AlphaFoldDB" id="A0A9X3IU24"/>
<dbReference type="InterPro" id="IPR000627">
    <property type="entry name" value="Intradiol_dOase_C"/>
</dbReference>
<feature type="chain" id="PRO_5040735754" evidence="2">
    <location>
        <begin position="27"/>
        <end position="279"/>
    </location>
</feature>
<evidence type="ECO:0000256" key="2">
    <source>
        <dbReference type="SAM" id="SignalP"/>
    </source>
</evidence>
<keyword evidence="4" id="KW-0560">Oxidoreductase</keyword>
<reference evidence="4" key="1">
    <citation type="submission" date="2022-11" db="EMBL/GenBank/DDBJ databases">
        <title>Parathalassolutuus dongxingensis gen. nov., sp. nov., a novel member of family Oceanospirillaceae isolated from a coastal shrimp pond in Guangxi, China.</title>
        <authorList>
            <person name="Chen H."/>
        </authorList>
    </citation>
    <scope>NUCLEOTIDE SEQUENCE</scope>
    <source>
        <strain evidence="4">G-43</strain>
    </source>
</reference>
<accession>A0A9X3IU24</accession>
<dbReference type="Pfam" id="PF00775">
    <property type="entry name" value="Dioxygenase_C"/>
    <property type="match status" value="1"/>
</dbReference>
<comment type="caution">
    <text evidence="4">The sequence shown here is derived from an EMBL/GenBank/DDBJ whole genome shotgun (WGS) entry which is preliminary data.</text>
</comment>
<sequence>MQRRRFLTLAGRYLLATPLLSLPACGGSSGSSVVSSTSDSSSDTSTDTDSSTDTSTDTSSSGWATGGTSSISVEYENPFADGNGDVCVLTEATTEGPCYSGTEDREDISEGRDGLPLRLCFRIVDSNCEPVEGAILDIWHCDPYGVYSGDDMTAVNFCTGGDSYYTSNNFFRGRQTSDADGLVWFSTCFPGWYASRAVHIHFKVMVGSRTWVTSQVCFDDSLCDEILANEPVYSSHGEPDTHNYDDTVFPSSGYEEYMMSTEQMSDGSMLAWKALMINA</sequence>
<dbReference type="SUPFAM" id="SSF49482">
    <property type="entry name" value="Aromatic compound dioxygenase"/>
    <property type="match status" value="1"/>
</dbReference>
<feature type="region of interest" description="Disordered" evidence="1">
    <location>
        <begin position="26"/>
        <end position="67"/>
    </location>
</feature>
<dbReference type="GO" id="GO:0008199">
    <property type="term" value="F:ferric iron binding"/>
    <property type="evidence" value="ECO:0007669"/>
    <property type="project" value="InterPro"/>
</dbReference>
<keyword evidence="5" id="KW-1185">Reference proteome</keyword>
<dbReference type="PANTHER" id="PTHR34315">
    <property type="match status" value="1"/>
</dbReference>
<dbReference type="EMBL" id="JAPNOA010000028">
    <property type="protein sequence ID" value="MCY0965738.1"/>
    <property type="molecule type" value="Genomic_DNA"/>
</dbReference>
<dbReference type="Proteomes" id="UP001150830">
    <property type="component" value="Unassembled WGS sequence"/>
</dbReference>
<feature type="domain" description="Intradiol ring-cleavage dioxygenases" evidence="3">
    <location>
        <begin position="113"/>
        <end position="228"/>
    </location>
</feature>
<evidence type="ECO:0000313" key="5">
    <source>
        <dbReference type="Proteomes" id="UP001150830"/>
    </source>
</evidence>
<organism evidence="4 5">
    <name type="scientific">Parathalassolituus penaei</name>
    <dbReference type="NCBI Taxonomy" id="2997323"/>
    <lineage>
        <taxon>Bacteria</taxon>
        <taxon>Pseudomonadati</taxon>
        <taxon>Pseudomonadota</taxon>
        <taxon>Gammaproteobacteria</taxon>
        <taxon>Oceanospirillales</taxon>
        <taxon>Oceanospirillaceae</taxon>
        <taxon>Parathalassolituus</taxon>
    </lineage>
</organism>
<dbReference type="GO" id="GO:0016702">
    <property type="term" value="F:oxidoreductase activity, acting on single donors with incorporation of molecular oxygen, incorporation of two atoms of oxygen"/>
    <property type="evidence" value="ECO:0007669"/>
    <property type="project" value="InterPro"/>
</dbReference>
<gene>
    <name evidence="4" type="ORF">OUO13_11105</name>
</gene>
<dbReference type="InterPro" id="IPR015889">
    <property type="entry name" value="Intradiol_dOase_core"/>
</dbReference>
<feature type="compositionally biased region" description="Low complexity" evidence="1">
    <location>
        <begin position="30"/>
        <end position="67"/>
    </location>
</feature>
<feature type="signal peptide" evidence="2">
    <location>
        <begin position="1"/>
        <end position="26"/>
    </location>
</feature>
<protein>
    <submittedName>
        <fullName evidence="4">Intradiol ring-cleavage dioxygenase</fullName>
    </submittedName>
</protein>
<dbReference type="PANTHER" id="PTHR34315:SF1">
    <property type="entry name" value="INTRADIOL RING-CLEAVAGE DIOXYGENASES DOMAIN-CONTAINING PROTEIN-RELATED"/>
    <property type="match status" value="1"/>
</dbReference>